<reference evidence="1" key="1">
    <citation type="submission" date="2021-11" db="EMBL/GenBank/DDBJ databases">
        <authorList>
            <consortium name="Genoscope - CEA"/>
            <person name="William W."/>
        </authorList>
    </citation>
    <scope>NUCLEOTIDE SEQUENCE</scope>
</reference>
<accession>A0A8J2WYF7</accession>
<gene>
    <name evidence="1" type="ORF">PECAL_4P06620</name>
</gene>
<dbReference type="AlphaFoldDB" id="A0A8J2WYF7"/>
<organism evidence="1 2">
    <name type="scientific">Pelagomonas calceolata</name>
    <dbReference type="NCBI Taxonomy" id="35677"/>
    <lineage>
        <taxon>Eukaryota</taxon>
        <taxon>Sar</taxon>
        <taxon>Stramenopiles</taxon>
        <taxon>Ochrophyta</taxon>
        <taxon>Pelagophyceae</taxon>
        <taxon>Pelagomonadales</taxon>
        <taxon>Pelagomonadaceae</taxon>
        <taxon>Pelagomonas</taxon>
    </lineage>
</organism>
<dbReference type="Proteomes" id="UP000789595">
    <property type="component" value="Unassembled WGS sequence"/>
</dbReference>
<evidence type="ECO:0000313" key="2">
    <source>
        <dbReference type="Proteomes" id="UP000789595"/>
    </source>
</evidence>
<keyword evidence="2" id="KW-1185">Reference proteome</keyword>
<proteinExistence type="predicted"/>
<comment type="caution">
    <text evidence="1">The sequence shown here is derived from an EMBL/GenBank/DDBJ whole genome shotgun (WGS) entry which is preliminary data.</text>
</comment>
<dbReference type="EMBL" id="CAKKNE010000004">
    <property type="protein sequence ID" value="CAH0373462.1"/>
    <property type="molecule type" value="Genomic_DNA"/>
</dbReference>
<sequence>MGGRAVVAADVEILCRGVRRRVRACRFERAAQGPVVEPRHDICNLDAVAPPRTKTKTVDRAVRVLLRVEQHLRVRQFIDRGHGPLSRASAAVEPSRRQAMPPQKLIEPAVKLPPQQKLIEWRYRSLDYKRGPP</sequence>
<name>A0A8J2WYF7_9STRA</name>
<protein>
    <submittedName>
        <fullName evidence="1">Uncharacterized protein</fullName>
    </submittedName>
</protein>
<evidence type="ECO:0000313" key="1">
    <source>
        <dbReference type="EMBL" id="CAH0373462.1"/>
    </source>
</evidence>